<comment type="caution">
    <text evidence="9">The sequence shown here is derived from an EMBL/GenBank/DDBJ whole genome shotgun (WGS) entry which is preliminary data.</text>
</comment>
<dbReference type="Proteomes" id="UP000288361">
    <property type="component" value="Unassembled WGS sequence"/>
</dbReference>
<feature type="transmembrane region" description="Helical" evidence="8">
    <location>
        <begin position="309"/>
        <end position="332"/>
    </location>
</feature>
<accession>A0A432YWW6</accession>
<dbReference type="InterPro" id="IPR002549">
    <property type="entry name" value="AI-2E-like"/>
</dbReference>
<dbReference type="PANTHER" id="PTHR21716">
    <property type="entry name" value="TRANSMEMBRANE PROTEIN"/>
    <property type="match status" value="1"/>
</dbReference>
<dbReference type="GO" id="GO:0055085">
    <property type="term" value="P:transmembrane transport"/>
    <property type="evidence" value="ECO:0007669"/>
    <property type="project" value="TreeGrafter"/>
</dbReference>
<evidence type="ECO:0000313" key="10">
    <source>
        <dbReference type="Proteomes" id="UP000288361"/>
    </source>
</evidence>
<protein>
    <submittedName>
        <fullName evidence="9">AI-2E family transporter</fullName>
    </submittedName>
</protein>
<name>A0A432YWW6_9GAMM</name>
<dbReference type="AlphaFoldDB" id="A0A432YWW6"/>
<evidence type="ECO:0000256" key="6">
    <source>
        <dbReference type="ARBA" id="ARBA00022989"/>
    </source>
</evidence>
<comment type="similarity">
    <text evidence="2">Belongs to the autoinducer-2 exporter (AI-2E) (TC 2.A.86) family.</text>
</comment>
<sequence length="364" mass="40291">MFDYIKQWYQRKFSDPNAVTLFLLLVVTVVVIVLFGNLLAPLIVAIALAYLLDWPVTRLMYMGMSRLTATIITFVAFLALAVLVLLTLVPVIWQQSTMLIQELPNMIGNLQIWLHKLPEMFPSVIDESQINELTQSLKNRVVGFGESLVTVSVTSLINLMAMLVYLIVVPLLIFFMLKDRDVLMANFSKLLPSNRALITQVGQEMNLQIMNYIRGKVIEIIVVAIVSFVTFSLFGLQFALLLAILVGFSVLIPYIGAAVVTIPVVLVALFQFGPTAPFVWVTVAYLIIQALDGNLLVPLLFSEAVSLNPVYIIAAVLIFGGIWGFWGVFFAIPLASLVKAVITAWDTGTSNIEQTEAKTEKASS</sequence>
<evidence type="ECO:0000256" key="8">
    <source>
        <dbReference type="SAM" id="Phobius"/>
    </source>
</evidence>
<evidence type="ECO:0000313" key="9">
    <source>
        <dbReference type="EMBL" id="RUO67801.1"/>
    </source>
</evidence>
<proteinExistence type="inferred from homology"/>
<organism evidence="9 10">
    <name type="scientific">Idiomarina piscisalsi</name>
    <dbReference type="NCBI Taxonomy" id="1096243"/>
    <lineage>
        <taxon>Bacteria</taxon>
        <taxon>Pseudomonadati</taxon>
        <taxon>Pseudomonadota</taxon>
        <taxon>Gammaproteobacteria</taxon>
        <taxon>Alteromonadales</taxon>
        <taxon>Idiomarinaceae</taxon>
        <taxon>Idiomarina</taxon>
    </lineage>
</organism>
<feature type="transmembrane region" description="Helical" evidence="8">
    <location>
        <begin position="156"/>
        <end position="177"/>
    </location>
</feature>
<feature type="transmembrane region" description="Helical" evidence="8">
    <location>
        <begin position="220"/>
        <end position="245"/>
    </location>
</feature>
<keyword evidence="5 8" id="KW-0812">Transmembrane</keyword>
<evidence type="ECO:0000256" key="5">
    <source>
        <dbReference type="ARBA" id="ARBA00022692"/>
    </source>
</evidence>
<feature type="transmembrane region" description="Helical" evidence="8">
    <location>
        <begin position="71"/>
        <end position="93"/>
    </location>
</feature>
<feature type="transmembrane region" description="Helical" evidence="8">
    <location>
        <begin position="277"/>
        <end position="297"/>
    </location>
</feature>
<dbReference type="GO" id="GO:0005886">
    <property type="term" value="C:plasma membrane"/>
    <property type="evidence" value="ECO:0007669"/>
    <property type="project" value="UniProtKB-SubCell"/>
</dbReference>
<feature type="transmembrane region" description="Helical" evidence="8">
    <location>
        <begin position="251"/>
        <end position="270"/>
    </location>
</feature>
<keyword evidence="7 8" id="KW-0472">Membrane</keyword>
<evidence type="ECO:0000256" key="1">
    <source>
        <dbReference type="ARBA" id="ARBA00004651"/>
    </source>
</evidence>
<keyword evidence="3" id="KW-0813">Transport</keyword>
<feature type="transmembrane region" description="Helical" evidence="8">
    <location>
        <begin position="20"/>
        <end position="51"/>
    </location>
</feature>
<dbReference type="PANTHER" id="PTHR21716:SF53">
    <property type="entry name" value="PERMEASE PERM-RELATED"/>
    <property type="match status" value="1"/>
</dbReference>
<evidence type="ECO:0000256" key="2">
    <source>
        <dbReference type="ARBA" id="ARBA00009773"/>
    </source>
</evidence>
<comment type="subcellular location">
    <subcellularLocation>
        <location evidence="1">Cell membrane</location>
        <topology evidence="1">Multi-pass membrane protein</topology>
    </subcellularLocation>
</comment>
<evidence type="ECO:0000256" key="3">
    <source>
        <dbReference type="ARBA" id="ARBA00022448"/>
    </source>
</evidence>
<dbReference type="Pfam" id="PF01594">
    <property type="entry name" value="AI-2E_transport"/>
    <property type="match status" value="1"/>
</dbReference>
<dbReference type="RefSeq" id="WP_126751447.1">
    <property type="nucleotide sequence ID" value="NZ_JBHUMT010000016.1"/>
</dbReference>
<reference evidence="9 10" key="1">
    <citation type="journal article" date="2011" name="Front. Microbiol.">
        <title>Genomic signatures of strain selection and enhancement in Bacillus atrophaeus var. globigii, a historical biowarfare simulant.</title>
        <authorList>
            <person name="Gibbons H.S."/>
            <person name="Broomall S.M."/>
            <person name="McNew L.A."/>
            <person name="Daligault H."/>
            <person name="Chapman C."/>
            <person name="Bruce D."/>
            <person name="Karavis M."/>
            <person name="Krepps M."/>
            <person name="McGregor P.A."/>
            <person name="Hong C."/>
            <person name="Park K.H."/>
            <person name="Akmal A."/>
            <person name="Feldman A."/>
            <person name="Lin J.S."/>
            <person name="Chang W.E."/>
            <person name="Higgs B.W."/>
            <person name="Demirev P."/>
            <person name="Lindquist J."/>
            <person name="Liem A."/>
            <person name="Fochler E."/>
            <person name="Read T.D."/>
            <person name="Tapia R."/>
            <person name="Johnson S."/>
            <person name="Bishop-Lilly K.A."/>
            <person name="Detter C."/>
            <person name="Han C."/>
            <person name="Sozhamannan S."/>
            <person name="Rosenzweig C.N."/>
            <person name="Skowronski E.W."/>
        </authorList>
    </citation>
    <scope>NUCLEOTIDE SEQUENCE [LARGE SCALE GENOMIC DNA]</scope>
    <source>
        <strain evidence="9 10">TPS4-2</strain>
    </source>
</reference>
<gene>
    <name evidence="9" type="ORF">CWI73_02790</name>
</gene>
<keyword evidence="6 8" id="KW-1133">Transmembrane helix</keyword>
<dbReference type="EMBL" id="PIQA01000001">
    <property type="protein sequence ID" value="RUO67801.1"/>
    <property type="molecule type" value="Genomic_DNA"/>
</dbReference>
<keyword evidence="4" id="KW-1003">Cell membrane</keyword>
<evidence type="ECO:0000256" key="4">
    <source>
        <dbReference type="ARBA" id="ARBA00022475"/>
    </source>
</evidence>
<evidence type="ECO:0000256" key="7">
    <source>
        <dbReference type="ARBA" id="ARBA00023136"/>
    </source>
</evidence>